<proteinExistence type="predicted"/>
<dbReference type="EMBL" id="NOXX01000115">
    <property type="protein sequence ID" value="OYQ48684.1"/>
    <property type="molecule type" value="Genomic_DNA"/>
</dbReference>
<dbReference type="Proteomes" id="UP000216035">
    <property type="component" value="Unassembled WGS sequence"/>
</dbReference>
<keyword evidence="1" id="KW-0812">Transmembrane</keyword>
<feature type="transmembrane region" description="Helical" evidence="1">
    <location>
        <begin position="14"/>
        <end position="32"/>
    </location>
</feature>
<evidence type="ECO:0000256" key="1">
    <source>
        <dbReference type="SAM" id="Phobius"/>
    </source>
</evidence>
<evidence type="ECO:0000313" key="2">
    <source>
        <dbReference type="EMBL" id="OYQ48684.1"/>
    </source>
</evidence>
<sequence length="87" mass="10135">MVRVFLEKNKMNHAFTRSIHILFFSVSLVFIVRKQFDQALIYGGLALAFDPFNANVKWSDRPNWQRIVLLGELLLVFACFGLTLFQI</sequence>
<name>A0A256A6C6_9FLAO</name>
<gene>
    <name evidence="2" type="ORF">CHX27_01940</name>
</gene>
<feature type="transmembrane region" description="Helical" evidence="1">
    <location>
        <begin position="64"/>
        <end position="85"/>
    </location>
</feature>
<keyword evidence="1" id="KW-0472">Membrane</keyword>
<protein>
    <submittedName>
        <fullName evidence="2">Uncharacterized protein</fullName>
    </submittedName>
</protein>
<organism evidence="2 3">
    <name type="scientific">Flavobacterium aurantiibacter</name>
    <dbReference type="NCBI Taxonomy" id="2023067"/>
    <lineage>
        <taxon>Bacteria</taxon>
        <taxon>Pseudomonadati</taxon>
        <taxon>Bacteroidota</taxon>
        <taxon>Flavobacteriia</taxon>
        <taxon>Flavobacteriales</taxon>
        <taxon>Flavobacteriaceae</taxon>
        <taxon>Flavobacterium</taxon>
    </lineage>
</organism>
<reference evidence="2 3" key="1">
    <citation type="submission" date="2017-07" db="EMBL/GenBank/DDBJ databases">
        <title>Flavobacterium cyanobacteriorum sp. nov., isolated from cyanobacterial aggregates in a eutrophic lake.</title>
        <authorList>
            <person name="Cai H."/>
        </authorList>
    </citation>
    <scope>NUCLEOTIDE SEQUENCE [LARGE SCALE GENOMIC DNA]</scope>
    <source>
        <strain evidence="2 3">TH167</strain>
    </source>
</reference>
<evidence type="ECO:0000313" key="3">
    <source>
        <dbReference type="Proteomes" id="UP000216035"/>
    </source>
</evidence>
<comment type="caution">
    <text evidence="2">The sequence shown here is derived from an EMBL/GenBank/DDBJ whole genome shotgun (WGS) entry which is preliminary data.</text>
</comment>
<keyword evidence="3" id="KW-1185">Reference proteome</keyword>
<dbReference type="AlphaFoldDB" id="A0A256A6C6"/>
<accession>A0A256A6C6</accession>
<keyword evidence="1" id="KW-1133">Transmembrane helix</keyword>